<dbReference type="GO" id="GO:0007156">
    <property type="term" value="P:homophilic cell adhesion via plasma membrane adhesion molecules"/>
    <property type="evidence" value="ECO:0007669"/>
    <property type="project" value="InterPro"/>
</dbReference>
<keyword evidence="2" id="KW-0677">Repeat</keyword>
<dbReference type="GO" id="GO:0009653">
    <property type="term" value="P:anatomical structure morphogenesis"/>
    <property type="evidence" value="ECO:0007669"/>
    <property type="project" value="TreeGrafter"/>
</dbReference>
<evidence type="ECO:0000259" key="7">
    <source>
        <dbReference type="PROSITE" id="PS50853"/>
    </source>
</evidence>
<dbReference type="EMBL" id="FXAO01000014">
    <property type="protein sequence ID" value="SMG52519.1"/>
    <property type="molecule type" value="Genomic_DNA"/>
</dbReference>
<evidence type="ECO:0000313" key="8">
    <source>
        <dbReference type="EMBL" id="SMG52519.1"/>
    </source>
</evidence>
<dbReference type="GO" id="GO:0005509">
    <property type="term" value="F:calcium ion binding"/>
    <property type="evidence" value="ECO:0007669"/>
    <property type="project" value="InterPro"/>
</dbReference>
<dbReference type="InterPro" id="IPR036116">
    <property type="entry name" value="FN3_sf"/>
</dbReference>
<dbReference type="GO" id="GO:0016020">
    <property type="term" value="C:membrane"/>
    <property type="evidence" value="ECO:0007669"/>
    <property type="project" value="InterPro"/>
</dbReference>
<dbReference type="NCBIfam" id="TIGR04131">
    <property type="entry name" value="Bac_Flav_CTERM"/>
    <property type="match status" value="1"/>
</dbReference>
<dbReference type="InterPro" id="IPR051561">
    <property type="entry name" value="FRAS1_ECM"/>
</dbReference>
<feature type="compositionally biased region" description="Acidic residues" evidence="4">
    <location>
        <begin position="1945"/>
        <end position="1958"/>
    </location>
</feature>
<dbReference type="OrthoDB" id="9805017at2"/>
<dbReference type="SUPFAM" id="SSF49899">
    <property type="entry name" value="Concanavalin A-like lectins/glucanases"/>
    <property type="match status" value="1"/>
</dbReference>
<dbReference type="PANTHER" id="PTHR45739:SF12">
    <property type="entry name" value="CHONDROITIN SULFATE PROTEOGLYCAN 4-LIKE ISOFORM X2"/>
    <property type="match status" value="1"/>
</dbReference>
<protein>
    <submittedName>
        <fullName evidence="8">Gliding motility-associated C-terminal domain-containing protein</fullName>
    </submittedName>
</protein>
<dbReference type="STRING" id="188872.SAMN03080602_04255"/>
<keyword evidence="9" id="KW-1185">Reference proteome</keyword>
<evidence type="ECO:0000256" key="3">
    <source>
        <dbReference type="ARBA" id="ARBA00023180"/>
    </source>
</evidence>
<evidence type="ECO:0000256" key="1">
    <source>
        <dbReference type="ARBA" id="ARBA00022729"/>
    </source>
</evidence>
<dbReference type="Gene3D" id="4.10.1080.10">
    <property type="entry name" value="TSP type-3 repeat"/>
    <property type="match status" value="1"/>
</dbReference>
<dbReference type="Proteomes" id="UP000193420">
    <property type="component" value="Unassembled WGS sequence"/>
</dbReference>
<sequence>MKTTTFLNLFLLFFSITSSAVYAQTTLSAGDVAFLGYNTDANGTEDHSFSWITLEDLSAGTVIYFTEEGWNANGNTWYGSSEGHYSWTATGATPAGTIVYVYENGSTDVLISSSGSMSAVLSGTGWNLLAGDNLFAYQSATGAKPSSPNFLSGLYGDDNFAHTAGCDDANNWFDCQNCTTAGQSCATTGGSTTGLPGTLTNGTNAIALFPNPFNETDNAKYNGTLTGTKVFVASQINNRSNWVYDDSNAYTITSGAFNTPNIVASITTPTVTTAAASGLTSTTVTLGGNVTDDGGDTVSDRGIVYNTTGAPTTSDNKVLIGSGDGSFSDEITGLSSGTTYYVRAYAINSEGTSYGNEETFATNAPAPFLSTNPTITFDSNGSAGSDDIASDGELGSDEINDLNLEIFAVNSSDTKLTGGLQVLEYNGLQQLTYETGVSPSFHGMVIQSDDQSNFSLQQFDFHDWGLYDGATYVVEGFDDGVSQGTATFTGNTTSVFINVSQGDELGNVFQNVDKIHIAQQLGSDNSYMGLNNIQVGVPITKSAPTITTTAASGVTATEAALGGNVTSDGGATVSARGFVYSSSDNTPTLGEGGVTNVLDGSGTGVFNESISGLSASTTYYYQAYATNSEGTSYGGVESFATSAPNIAPIVDANTGLTVTEGATGNIDSGTLHFNDDETGDDAQLTATITSSVAYGTLFLDANLNNTFDSGEKELLVNATFTQDDINNDRLRYTNTVNNQTADSFVFTLSDPDGGELVNQTFNITINQAPTVAVNNGLILNEGTTELIDSGKLNATDAETGSGSDLTFTITSAVSHGVLFIDSNPSNVFEAGDVELIVNTTFTQDDINNDRLRYTNTVGDQNADSFEFKVSDPNGGELTNQTFTITINLLEVPTLTTTAASGVTATTATLGGNITDNGGAAVNERGIVYNTTGTPNVNDDTKVQIGSGDGSFSDEITGLSAGTTYYVRAYATNSEGTSYGGVESFTTSNPQLENFSWSADNLSAGATGVTYTFEYTTATDLGVNDAILYALNTANGWNTNSVTVGDITVLVNGNSRTVAGIFSVGGSGAFITLDNPIVASGSEIVVTIANVFNNGNPGTYYWNWIHTATGGGNEIDPAVSPDPIVLSANTAPTVTTSAASGVTNTTATLGGEVTDNGGATVTERGIVYNTTGTPNIDDDTKVQIGSGDGSFSDEITGLSAENQYFVRAYAINSEGTAYGSEESFTTSLNPSLTLSSSATDNTIGSGASVTFTATPTGTAATNYLWKKNGIVVPGETNATYTTTDLVNGDVIEVQLSADSGTIVNSNLVLNLDAGDRSSYPGSGMAWTDISSNNNDATLPSNLATSYSTIVGAGSFNFQGNSSTTIQSSAVNNWDITSTNALSVETWVKRINGGHQFWFSTPNLHYRLGVDPSGNLFWDMGQYVDRNSGILVSEGVWHHIVYTAGVETGNITTRVYVDGVEVADQNEGIATLSSITNYLIGDGQTPGQHPLNGDMGLIRVYNKALSALEVAQNFNAEVDRFTTDVLSSNSITMTVNVPPTVTTTTASNVTFATASLGGEVTNNGGQTVTERGIVYNITGTPNVDDDPKIIIGNGDGSFSDEITGLDSGTEYFVRAYAINVGGTGYGNEVSFTTTANDSPVGSVVADQSECINGSVTELAITITDAFPGDNTFMVTAASSNTAVVANADIIVTGNGNTRTFTISPVQGAAGTSTITVTIEDSLGEIGTQTFDVTFNDLIPPTLTAVQNIEEELDANCNFVVPDYTGLTTVADNCGTTTITQSPIAGTVISGHGTLQTITLTADDGNGNTHSTAFEVTLADVTAPTIVVQDVEMPLNETGSISITAEAFIVDSDDSCSAVSISIDRTDFDCADLGDYPITITATDSNGNTTTETAILTLTGEDTDGDSIADSCDNDKDNDGTPDAEDAFPLDATEDTDTDGDGIGNNSDTDDDNDGDSDVDELANNTDPLDDTSFFVPGEEETPVTPTLVPAQAFTPNGDGINDYWMIPGIENYPNALVKVYNRWGHEVFATKGYNNDWNATYKSRSDSLPSGSYMYVIDLSNGLAPIQGWLFINY</sequence>
<feature type="compositionally biased region" description="Acidic residues" evidence="4">
    <location>
        <begin position="1917"/>
        <end position="1937"/>
    </location>
</feature>
<evidence type="ECO:0000256" key="2">
    <source>
        <dbReference type="ARBA" id="ARBA00022737"/>
    </source>
</evidence>
<evidence type="ECO:0000259" key="6">
    <source>
        <dbReference type="PROSITE" id="PS50268"/>
    </source>
</evidence>
<feature type="region of interest" description="Disordered" evidence="4">
    <location>
        <begin position="1895"/>
        <end position="1968"/>
    </location>
</feature>
<dbReference type="RefSeq" id="WP_085500904.1">
    <property type="nucleotide sequence ID" value="NZ_FXAO01000014.1"/>
</dbReference>
<keyword evidence="1 5" id="KW-0732">Signal</keyword>
<dbReference type="InterPro" id="IPR026341">
    <property type="entry name" value="T9SS_type_B"/>
</dbReference>
<dbReference type="InterPro" id="IPR028974">
    <property type="entry name" value="TSP_type-3_rpt"/>
</dbReference>
<dbReference type="InterPro" id="IPR003961">
    <property type="entry name" value="FN3_dom"/>
</dbReference>
<dbReference type="PROSITE" id="PS51854">
    <property type="entry name" value="CSPG"/>
    <property type="match status" value="2"/>
</dbReference>
<reference evidence="9" key="1">
    <citation type="submission" date="2017-04" db="EMBL/GenBank/DDBJ databases">
        <authorList>
            <person name="Varghese N."/>
            <person name="Submissions S."/>
        </authorList>
    </citation>
    <scope>NUCLEOTIDE SEQUENCE [LARGE SCALE GENOMIC DNA]</scope>
    <source>
        <strain evidence="9">DSM 19835</strain>
    </source>
</reference>
<dbReference type="SUPFAM" id="SSF49265">
    <property type="entry name" value="Fibronectin type III"/>
    <property type="match status" value="1"/>
</dbReference>
<dbReference type="InterPro" id="IPR013320">
    <property type="entry name" value="ConA-like_dom_sf"/>
</dbReference>
<accession>A0A1X7LH60</accession>
<feature type="signal peptide" evidence="5">
    <location>
        <begin position="1"/>
        <end position="23"/>
    </location>
</feature>
<dbReference type="SMART" id="SM00060">
    <property type="entry name" value="FN3"/>
    <property type="match status" value="5"/>
</dbReference>
<dbReference type="SUPFAM" id="SSF103647">
    <property type="entry name" value="TSP type-3 repeat"/>
    <property type="match status" value="1"/>
</dbReference>
<dbReference type="GO" id="GO:0004553">
    <property type="term" value="F:hydrolase activity, hydrolyzing O-glycosyl compounds"/>
    <property type="evidence" value="ECO:0007669"/>
    <property type="project" value="UniProtKB-ARBA"/>
</dbReference>
<evidence type="ECO:0000256" key="5">
    <source>
        <dbReference type="SAM" id="SignalP"/>
    </source>
</evidence>
<evidence type="ECO:0000313" key="9">
    <source>
        <dbReference type="Proteomes" id="UP000193420"/>
    </source>
</evidence>
<feature type="domain" description="Cadherin" evidence="6">
    <location>
        <begin position="1775"/>
        <end position="1921"/>
    </location>
</feature>
<dbReference type="Pfam" id="PF13385">
    <property type="entry name" value="Laminin_G_3"/>
    <property type="match status" value="1"/>
</dbReference>
<proteinExistence type="predicted"/>
<organism evidence="8 9">
    <name type="scientific">Arenibacter troitsensis</name>
    <dbReference type="NCBI Taxonomy" id="188872"/>
    <lineage>
        <taxon>Bacteria</taxon>
        <taxon>Pseudomonadati</taxon>
        <taxon>Bacteroidota</taxon>
        <taxon>Flavobacteriia</taxon>
        <taxon>Flavobacteriales</taxon>
        <taxon>Flavobacteriaceae</taxon>
        <taxon>Arenibacter</taxon>
    </lineage>
</organism>
<feature type="chain" id="PRO_5012846870" evidence="5">
    <location>
        <begin position="24"/>
        <end position="2072"/>
    </location>
</feature>
<dbReference type="InterPro" id="IPR002126">
    <property type="entry name" value="Cadherin-like_dom"/>
</dbReference>
<dbReference type="GO" id="GO:0005975">
    <property type="term" value="P:carbohydrate metabolic process"/>
    <property type="evidence" value="ECO:0007669"/>
    <property type="project" value="UniProtKB-ARBA"/>
</dbReference>
<feature type="domain" description="Fibronectin type-III" evidence="7">
    <location>
        <begin position="268"/>
        <end position="367"/>
    </location>
</feature>
<dbReference type="PROSITE" id="PS50853">
    <property type="entry name" value="FN3"/>
    <property type="match status" value="1"/>
</dbReference>
<dbReference type="Pfam" id="PF16184">
    <property type="entry name" value="Cadherin_3"/>
    <property type="match status" value="2"/>
</dbReference>
<evidence type="ECO:0000256" key="4">
    <source>
        <dbReference type="SAM" id="MobiDB-lite"/>
    </source>
</evidence>
<dbReference type="Pfam" id="PF13585">
    <property type="entry name" value="CHU_C"/>
    <property type="match status" value="1"/>
</dbReference>
<dbReference type="PROSITE" id="PS50268">
    <property type="entry name" value="CADHERIN_2"/>
    <property type="match status" value="1"/>
</dbReference>
<dbReference type="PANTHER" id="PTHR45739">
    <property type="entry name" value="MATRIX PROTEIN, PUTATIVE-RELATED"/>
    <property type="match status" value="1"/>
</dbReference>
<keyword evidence="3" id="KW-0325">Glycoprotein</keyword>
<gene>
    <name evidence="8" type="ORF">SAMN03080602_04255</name>
</gene>
<dbReference type="InterPro" id="IPR039005">
    <property type="entry name" value="CSPG_rpt"/>
</dbReference>
<name>A0A1X7LH60_9FLAO</name>